<name>A0A399SP36_9BACT</name>
<sequence length="178" mass="20533">MYFVPTNQYYLLHFKYKKMKTQILKLSLFCLVFVLMGASCQNEEQLPPLKDNQLTVSEIKTQGCKENTKSTDIERYIELKAEGENQLRVKFINATLSCCPGEITSSAFIQNEILKVVFSEQTPILCNCICSYDLECVIGSMENRSYNIEIYVRSENPKAKFTFNYSKNLDSRIEISPN</sequence>
<accession>A0A399SP36</accession>
<protein>
    <submittedName>
        <fullName evidence="1">Uncharacterized protein</fullName>
    </submittedName>
</protein>
<keyword evidence="2" id="KW-1185">Reference proteome</keyword>
<dbReference type="EMBL" id="QWGR01000025">
    <property type="protein sequence ID" value="RIJ45450.1"/>
    <property type="molecule type" value="Genomic_DNA"/>
</dbReference>
<proteinExistence type="predicted"/>
<evidence type="ECO:0000313" key="1">
    <source>
        <dbReference type="EMBL" id="RIJ45450.1"/>
    </source>
</evidence>
<evidence type="ECO:0000313" key="2">
    <source>
        <dbReference type="Proteomes" id="UP000265926"/>
    </source>
</evidence>
<organism evidence="1 2">
    <name type="scientific">Maribellus luteus</name>
    <dbReference type="NCBI Taxonomy" id="2305463"/>
    <lineage>
        <taxon>Bacteria</taxon>
        <taxon>Pseudomonadati</taxon>
        <taxon>Bacteroidota</taxon>
        <taxon>Bacteroidia</taxon>
        <taxon>Marinilabiliales</taxon>
        <taxon>Prolixibacteraceae</taxon>
        <taxon>Maribellus</taxon>
    </lineage>
</organism>
<dbReference type="Proteomes" id="UP000265926">
    <property type="component" value="Unassembled WGS sequence"/>
</dbReference>
<dbReference type="AlphaFoldDB" id="A0A399SP36"/>
<reference evidence="1 2" key="1">
    <citation type="submission" date="2018-08" db="EMBL/GenBank/DDBJ databases">
        <title>Pallidiluteibacterium maritimus gen. nov., sp. nov., isolated from coastal sediment.</title>
        <authorList>
            <person name="Zhou L.Y."/>
        </authorList>
    </citation>
    <scope>NUCLEOTIDE SEQUENCE [LARGE SCALE GENOMIC DNA]</scope>
    <source>
        <strain evidence="1 2">XSD2</strain>
    </source>
</reference>
<gene>
    <name evidence="1" type="ORF">D1614_22950</name>
</gene>
<comment type="caution">
    <text evidence="1">The sequence shown here is derived from an EMBL/GenBank/DDBJ whole genome shotgun (WGS) entry which is preliminary data.</text>
</comment>